<dbReference type="EMBL" id="CP034458">
    <property type="protein sequence ID" value="QBM88824.1"/>
    <property type="molecule type" value="Genomic_DNA"/>
</dbReference>
<sequence length="922" mass="101453">MNIKPWALSAASKHRRKPVVPGSSGFIVDETAANLRATKDAWVELHRLLESSSLSLNEIIDVLNTAETYDAIERKTHTLYPPAELLIEDSTGNSSYFSRSGQESLEPSIRPELQLGKSTRIISSSAGPDFQPAPSIPNPADATPPLHDAHLINKEPLKTSHLTSELRTASGEQNDASRSSPRSKINVKMEFPIQDENTPRKVAENSTQKPSLRHPESVPKLPTNSHHDPSKAPLRRLDSFGPNRHSISQFSKSEDYPVGAAQVKKPETSKMSDPITFSPIKLVNGRIPPLVSPNVDLSFIPARELAKGDEQGSEQLNIGKEILDPEHSGEDADDSFQAISTAIRKSFAGKTSTDRHPPPAFHHADRDTHTDAFGKHNLESHPKLADHYPPVLKKDVPDINNVKVKVENDQNLAPSKPGGKTSEPRTRSFSTARYTAPLFVSLPSKESIALQQLDAKAQLDSAIKPVEKTSSKFANGTQSNLQALIRSLKEPPDLRPAQVDNQSHAPLQSDLIASGSSRQIPNLLSTHHFSHAFSDLVKVAKSPSKSKSYTTPLAALKKNSSFANPPSRTTMDGSPVRKLASANRPSVAKTSTKKKISGSFERLPFSSSAKSSRSPTKYSHTANTASLRGSPTDYLIHKAQDSMNGISQTQSKSETSPASIAVKTVKPMPAEKDLLKNRFLTTALLPNDPLRLRKLHRPEYPRSFAPRKDGTHSPHKKPDLRITANKEKSVFKSNREPNNMREDIALSNSLNSQAKRPILSPEKKSKAFTNTKVTEKKVKKLPDLRHSQSVPRKRALGNAVPLPEEARGRIKKEKLSPRAQAGGEDVQTPSIRTLIGRRPAWVNHATPVSLPNALPDIPSDDEILHHTKYIKSWARTPEILKVMNENRTLDPKSVFGECADLDMNEIFRTVKSAPKKVNLDFD</sequence>
<comment type="subcellular location">
    <subcellularLocation>
        <location evidence="2">Cytoplasm</location>
        <location evidence="2">Cytoskeleton</location>
        <location evidence="2">Spindle</location>
    </subcellularLocation>
    <subcellularLocation>
        <location evidence="1">Nucleus</location>
    </subcellularLocation>
</comment>
<evidence type="ECO:0000256" key="3">
    <source>
        <dbReference type="ARBA" id="ARBA00010042"/>
    </source>
</evidence>
<feature type="region of interest" description="Disordered" evidence="7">
    <location>
        <begin position="406"/>
        <end position="428"/>
    </location>
</feature>
<dbReference type="GO" id="GO:0005634">
    <property type="term" value="C:nucleus"/>
    <property type="evidence" value="ECO:0007669"/>
    <property type="project" value="UniProtKB-SubCell"/>
</dbReference>
<proteinExistence type="inferred from homology"/>
<keyword evidence="5" id="KW-0206">Cytoskeleton</keyword>
<keyword evidence="6" id="KW-0539">Nucleus</keyword>
<evidence type="ECO:0000259" key="8">
    <source>
        <dbReference type="Pfam" id="PF03941"/>
    </source>
</evidence>
<evidence type="ECO:0000256" key="6">
    <source>
        <dbReference type="ARBA" id="ARBA00023242"/>
    </source>
</evidence>
<evidence type="ECO:0000256" key="1">
    <source>
        <dbReference type="ARBA" id="ARBA00004123"/>
    </source>
</evidence>
<dbReference type="Pfam" id="PF03941">
    <property type="entry name" value="INCENP_ARK-bind"/>
    <property type="match status" value="1"/>
</dbReference>
<feature type="compositionally biased region" description="Polar residues" evidence="7">
    <location>
        <begin position="116"/>
        <end position="126"/>
    </location>
</feature>
<feature type="compositionally biased region" description="Low complexity" evidence="7">
    <location>
        <begin position="606"/>
        <end position="619"/>
    </location>
</feature>
<comment type="similarity">
    <text evidence="3">Belongs to the INCENP family.</text>
</comment>
<dbReference type="InterPro" id="IPR005635">
    <property type="entry name" value="Inner_centromere_prot_ARK-bd"/>
</dbReference>
<dbReference type="AlphaFoldDB" id="A0A4P6XSL1"/>
<dbReference type="STRING" id="2163413.A0A4P6XSL1"/>
<dbReference type="Proteomes" id="UP000292447">
    <property type="component" value="Chromosome III"/>
</dbReference>
<feature type="compositionally biased region" description="Polar residues" evidence="7">
    <location>
        <begin position="559"/>
        <end position="572"/>
    </location>
</feature>
<dbReference type="GO" id="GO:0005819">
    <property type="term" value="C:spindle"/>
    <property type="evidence" value="ECO:0007669"/>
    <property type="project" value="UniProtKB-SubCell"/>
</dbReference>
<feature type="compositionally biased region" description="Polar residues" evidence="7">
    <location>
        <begin position="160"/>
        <end position="183"/>
    </location>
</feature>
<evidence type="ECO:0000256" key="5">
    <source>
        <dbReference type="ARBA" id="ARBA00023212"/>
    </source>
</evidence>
<feature type="region of interest" description="Disordered" evidence="7">
    <location>
        <begin position="748"/>
        <end position="770"/>
    </location>
</feature>
<feature type="compositionally biased region" description="Basic and acidic residues" evidence="7">
    <location>
        <begin position="147"/>
        <end position="158"/>
    </location>
</feature>
<name>A0A4P6XSL1_9ASCO</name>
<evidence type="ECO:0000313" key="10">
    <source>
        <dbReference type="Proteomes" id="UP000292447"/>
    </source>
</evidence>
<keyword evidence="4" id="KW-0963">Cytoplasm</keyword>
<organism evidence="9 10">
    <name type="scientific">Metschnikowia aff. pulcherrima</name>
    <dbReference type="NCBI Taxonomy" id="2163413"/>
    <lineage>
        <taxon>Eukaryota</taxon>
        <taxon>Fungi</taxon>
        <taxon>Dikarya</taxon>
        <taxon>Ascomycota</taxon>
        <taxon>Saccharomycotina</taxon>
        <taxon>Pichiomycetes</taxon>
        <taxon>Metschnikowiaceae</taxon>
        <taxon>Metschnikowia</taxon>
    </lineage>
</organism>
<evidence type="ECO:0000313" key="9">
    <source>
        <dbReference type="EMBL" id="QBM88824.1"/>
    </source>
</evidence>
<protein>
    <submittedName>
        <fullName evidence="9">Inner centromere protein, ARK binding region</fullName>
    </submittedName>
</protein>
<evidence type="ECO:0000256" key="4">
    <source>
        <dbReference type="ARBA" id="ARBA00022490"/>
    </source>
</evidence>
<feature type="compositionally biased region" description="Polar residues" evidence="7">
    <location>
        <begin position="94"/>
        <end position="105"/>
    </location>
</feature>
<feature type="region of interest" description="Disordered" evidence="7">
    <location>
        <begin position="559"/>
        <end position="630"/>
    </location>
</feature>
<feature type="domain" description="Inner centromere protein ARK-binding" evidence="8">
    <location>
        <begin position="856"/>
        <end position="907"/>
    </location>
</feature>
<reference evidence="10" key="1">
    <citation type="submission" date="2019-03" db="EMBL/GenBank/DDBJ databases">
        <title>Snf2 controls pulcherriminic acid biosynthesis and connects pigmentation and antifungal activity of the yeast Metschnikowia pulcherrima.</title>
        <authorList>
            <person name="Gore-Lloyd D."/>
            <person name="Sumann I."/>
            <person name="Brachmann A.O."/>
            <person name="Schneeberger K."/>
            <person name="Ortiz-Merino R.A."/>
            <person name="Moreno-Beltran M."/>
            <person name="Schlaefli M."/>
            <person name="Kirner P."/>
            <person name="Santos Kron A."/>
            <person name="Wolfe K.H."/>
            <person name="Piel J."/>
            <person name="Ahrens C.H."/>
            <person name="Henk D."/>
            <person name="Freimoser F.M."/>
        </authorList>
    </citation>
    <scope>NUCLEOTIDE SEQUENCE [LARGE SCALE GENOMIC DNA]</scope>
    <source>
        <strain evidence="10">APC 1.2</strain>
    </source>
</reference>
<keyword evidence="10" id="KW-1185">Reference proteome</keyword>
<feature type="compositionally biased region" description="Polar residues" evidence="7">
    <location>
        <begin position="620"/>
        <end position="629"/>
    </location>
</feature>
<evidence type="ECO:0000256" key="7">
    <source>
        <dbReference type="SAM" id="MobiDB-lite"/>
    </source>
</evidence>
<evidence type="ECO:0000256" key="2">
    <source>
        <dbReference type="ARBA" id="ARBA00004186"/>
    </source>
</evidence>
<accession>A0A4P6XSL1</accession>
<feature type="compositionally biased region" description="Basic and acidic residues" evidence="7">
    <location>
        <begin position="225"/>
        <end position="238"/>
    </location>
</feature>
<feature type="region of interest" description="Disordered" evidence="7">
    <location>
        <begin position="94"/>
        <end position="250"/>
    </location>
</feature>
<gene>
    <name evidence="9" type="primary">MPUL0C08050</name>
    <name evidence="9" type="ORF">METSCH_C08050</name>
</gene>